<evidence type="ECO:0000256" key="2">
    <source>
        <dbReference type="ARBA" id="ARBA00022723"/>
    </source>
</evidence>
<keyword evidence="2 5" id="KW-0479">Metal-binding</keyword>
<dbReference type="InterPro" id="IPR013149">
    <property type="entry name" value="ADH-like_C"/>
</dbReference>
<accession>A0AAE4UZA5</accession>
<dbReference type="Pfam" id="PF08240">
    <property type="entry name" value="ADH_N"/>
    <property type="match status" value="1"/>
</dbReference>
<dbReference type="InterPro" id="IPR020843">
    <property type="entry name" value="ER"/>
</dbReference>
<evidence type="ECO:0000256" key="1">
    <source>
        <dbReference type="ARBA" id="ARBA00001947"/>
    </source>
</evidence>
<dbReference type="InterPro" id="IPR050129">
    <property type="entry name" value="Zn_alcohol_dh"/>
</dbReference>
<evidence type="ECO:0000256" key="4">
    <source>
        <dbReference type="ARBA" id="ARBA00023002"/>
    </source>
</evidence>
<feature type="domain" description="Enoyl reductase (ER)" evidence="6">
    <location>
        <begin position="13"/>
        <end position="359"/>
    </location>
</feature>
<dbReference type="Proteomes" id="UP001185863">
    <property type="component" value="Unassembled WGS sequence"/>
</dbReference>
<evidence type="ECO:0000259" key="6">
    <source>
        <dbReference type="SMART" id="SM00829"/>
    </source>
</evidence>
<dbReference type="PANTHER" id="PTHR43401:SF2">
    <property type="entry name" value="L-THREONINE 3-DEHYDROGENASE"/>
    <property type="match status" value="1"/>
</dbReference>
<evidence type="ECO:0000313" key="7">
    <source>
        <dbReference type="EMBL" id="MDV7265738.1"/>
    </source>
</evidence>
<evidence type="ECO:0000313" key="8">
    <source>
        <dbReference type="Proteomes" id="UP001185863"/>
    </source>
</evidence>
<comment type="cofactor">
    <cofactor evidence="1 5">
        <name>Zn(2+)</name>
        <dbReference type="ChEBI" id="CHEBI:29105"/>
    </cofactor>
</comment>
<dbReference type="AlphaFoldDB" id="A0AAE4UZA5"/>
<dbReference type="InterPro" id="IPR036291">
    <property type="entry name" value="NAD(P)-bd_dom_sf"/>
</dbReference>
<dbReference type="PANTHER" id="PTHR43401">
    <property type="entry name" value="L-THREONINE 3-DEHYDROGENASE"/>
    <property type="match status" value="1"/>
</dbReference>
<comment type="similarity">
    <text evidence="5">Belongs to the zinc-containing alcohol dehydrogenase family.</text>
</comment>
<dbReference type="SUPFAM" id="SSF50129">
    <property type="entry name" value="GroES-like"/>
    <property type="match status" value="1"/>
</dbReference>
<dbReference type="InterPro" id="IPR011032">
    <property type="entry name" value="GroES-like_sf"/>
</dbReference>
<keyword evidence="3 5" id="KW-0862">Zinc</keyword>
<dbReference type="InterPro" id="IPR013154">
    <property type="entry name" value="ADH-like_N"/>
</dbReference>
<sequence length="371" mass="38854">MRRGRSVVFHGPGIDLECIERDVAAPEARQIIVATTHAGVCGSDVHRLAGDIPAADARPVYFGHEGIGTVVDVGSDITADRSGTPIALGDRIFWSPPTPCGECIHCVAGASTALCERMDWPQSVGRASSASYQDFATLSSTTPFFRIPDSTNSDAVIAFGCALPTALGGLRNLGPITGATVCIQGNGPVGLAATMLCRLAGAQEIFVIGDPGTRADAALQLGATDVLVLPTTDRADRHEHLMTATNGRGVDVVIEAAGHITAFDEALPLLAKRGRLLILGLYSGSVTTPFDPVLVNNRELRIVGSLGCPVEVYGRAMELAGEHDSVFGLSEFVTHRFPIDRVQDAIATAGSGIAIKTVVQPQPSTERGRIQ</sequence>
<evidence type="ECO:0000256" key="3">
    <source>
        <dbReference type="ARBA" id="ARBA00022833"/>
    </source>
</evidence>
<reference evidence="7" key="1">
    <citation type="submission" date="2023-10" db="EMBL/GenBank/DDBJ databases">
        <title>Development of a sustainable strategy for remediation of hydrocarbon-contaminated territories based on the waste exchange concept.</title>
        <authorList>
            <person name="Krivoruchko A."/>
        </authorList>
    </citation>
    <scope>NUCLEOTIDE SEQUENCE</scope>
    <source>
        <strain evidence="7">IEGM 68</strain>
    </source>
</reference>
<keyword evidence="4" id="KW-0560">Oxidoreductase</keyword>
<dbReference type="Pfam" id="PF00107">
    <property type="entry name" value="ADH_zinc_N"/>
    <property type="match status" value="1"/>
</dbReference>
<dbReference type="Gene3D" id="3.40.50.720">
    <property type="entry name" value="NAD(P)-binding Rossmann-like Domain"/>
    <property type="match status" value="1"/>
</dbReference>
<dbReference type="PROSITE" id="PS00059">
    <property type="entry name" value="ADH_ZINC"/>
    <property type="match status" value="1"/>
</dbReference>
<organism evidence="7 8">
    <name type="scientific">Rhodococcus oxybenzonivorans</name>
    <dbReference type="NCBI Taxonomy" id="1990687"/>
    <lineage>
        <taxon>Bacteria</taxon>
        <taxon>Bacillati</taxon>
        <taxon>Actinomycetota</taxon>
        <taxon>Actinomycetes</taxon>
        <taxon>Mycobacteriales</taxon>
        <taxon>Nocardiaceae</taxon>
        <taxon>Rhodococcus</taxon>
    </lineage>
</organism>
<proteinExistence type="inferred from homology"/>
<dbReference type="Gene3D" id="3.90.180.10">
    <property type="entry name" value="Medium-chain alcohol dehydrogenases, catalytic domain"/>
    <property type="match status" value="1"/>
</dbReference>
<dbReference type="EMBL" id="JAWLUP010000031">
    <property type="protein sequence ID" value="MDV7265738.1"/>
    <property type="molecule type" value="Genomic_DNA"/>
</dbReference>
<dbReference type="GO" id="GO:0008270">
    <property type="term" value="F:zinc ion binding"/>
    <property type="evidence" value="ECO:0007669"/>
    <property type="project" value="InterPro"/>
</dbReference>
<dbReference type="SMART" id="SM00829">
    <property type="entry name" value="PKS_ER"/>
    <property type="match status" value="1"/>
</dbReference>
<protein>
    <submittedName>
        <fullName evidence="7">Zinc-binding dehydrogenase</fullName>
    </submittedName>
</protein>
<name>A0AAE4UZA5_9NOCA</name>
<gene>
    <name evidence="7" type="ORF">R4315_14470</name>
</gene>
<dbReference type="InterPro" id="IPR002328">
    <property type="entry name" value="ADH_Zn_CS"/>
</dbReference>
<evidence type="ECO:0000256" key="5">
    <source>
        <dbReference type="RuleBase" id="RU361277"/>
    </source>
</evidence>
<dbReference type="RefSeq" id="WP_317753815.1">
    <property type="nucleotide sequence ID" value="NZ_JAWLUP010000031.1"/>
</dbReference>
<comment type="caution">
    <text evidence="7">The sequence shown here is derived from an EMBL/GenBank/DDBJ whole genome shotgun (WGS) entry which is preliminary data.</text>
</comment>
<dbReference type="SUPFAM" id="SSF51735">
    <property type="entry name" value="NAD(P)-binding Rossmann-fold domains"/>
    <property type="match status" value="1"/>
</dbReference>
<dbReference type="GO" id="GO:0016491">
    <property type="term" value="F:oxidoreductase activity"/>
    <property type="evidence" value="ECO:0007669"/>
    <property type="project" value="UniProtKB-KW"/>
</dbReference>